<dbReference type="SUPFAM" id="SSF57667">
    <property type="entry name" value="beta-beta-alpha zinc fingers"/>
    <property type="match status" value="2"/>
</dbReference>
<dbReference type="GO" id="GO:0005694">
    <property type="term" value="C:chromosome"/>
    <property type="evidence" value="ECO:0007669"/>
    <property type="project" value="UniProtKB-ARBA"/>
</dbReference>
<accession>A0AA36C1K8</accession>
<evidence type="ECO:0000256" key="3">
    <source>
        <dbReference type="ARBA" id="ARBA00022771"/>
    </source>
</evidence>
<protein>
    <submittedName>
        <fullName evidence="6">---NA</fullName>
    </submittedName>
</protein>
<proteinExistence type="predicted"/>
<dbReference type="PANTHER" id="PTHR23234:SF10">
    <property type="entry name" value="RIKEN CDNA 6720489N17 GENE-RELATED"/>
    <property type="match status" value="1"/>
</dbReference>
<dbReference type="Proteomes" id="UP001162480">
    <property type="component" value="Chromosome 29"/>
</dbReference>
<dbReference type="GO" id="GO:0008270">
    <property type="term" value="F:zinc ion binding"/>
    <property type="evidence" value="ECO:0007669"/>
    <property type="project" value="UniProtKB-KW"/>
</dbReference>
<keyword evidence="7" id="KW-1185">Reference proteome</keyword>
<dbReference type="Gene3D" id="3.30.160.60">
    <property type="entry name" value="Classic Zinc Finger"/>
    <property type="match status" value="3"/>
</dbReference>
<evidence type="ECO:0000313" key="7">
    <source>
        <dbReference type="Proteomes" id="UP001162480"/>
    </source>
</evidence>
<dbReference type="PROSITE" id="PS00028">
    <property type="entry name" value="ZINC_FINGER_C2H2_1"/>
    <property type="match status" value="1"/>
</dbReference>
<name>A0AA36C1K8_OCTVU</name>
<dbReference type="AlphaFoldDB" id="A0AA36C1K8"/>
<dbReference type="EMBL" id="OX597842">
    <property type="protein sequence ID" value="CAI9743837.1"/>
    <property type="molecule type" value="Genomic_DNA"/>
</dbReference>
<keyword evidence="3" id="KW-0863">Zinc-finger</keyword>
<evidence type="ECO:0000256" key="2">
    <source>
        <dbReference type="ARBA" id="ARBA00022737"/>
    </source>
</evidence>
<dbReference type="SMART" id="SM00355">
    <property type="entry name" value="ZnF_C2H2"/>
    <property type="match status" value="1"/>
</dbReference>
<dbReference type="GO" id="GO:0043565">
    <property type="term" value="F:sequence-specific DNA binding"/>
    <property type="evidence" value="ECO:0007669"/>
    <property type="project" value="UniProtKB-ARBA"/>
</dbReference>
<dbReference type="InterPro" id="IPR050758">
    <property type="entry name" value="Znf_C2H2-type"/>
</dbReference>
<gene>
    <name evidence="6" type="ORF">OCTVUL_1B015514</name>
</gene>
<dbReference type="InterPro" id="IPR013087">
    <property type="entry name" value="Znf_C2H2_type"/>
</dbReference>
<organism evidence="6 7">
    <name type="scientific">Octopus vulgaris</name>
    <name type="common">Common octopus</name>
    <dbReference type="NCBI Taxonomy" id="6645"/>
    <lineage>
        <taxon>Eukaryota</taxon>
        <taxon>Metazoa</taxon>
        <taxon>Spiralia</taxon>
        <taxon>Lophotrochozoa</taxon>
        <taxon>Mollusca</taxon>
        <taxon>Cephalopoda</taxon>
        <taxon>Coleoidea</taxon>
        <taxon>Octopodiformes</taxon>
        <taxon>Octopoda</taxon>
        <taxon>Incirrata</taxon>
        <taxon>Octopodidae</taxon>
        <taxon>Octopus</taxon>
    </lineage>
</organism>
<keyword evidence="4" id="KW-0862">Zinc</keyword>
<feature type="domain" description="C2H2-type" evidence="5">
    <location>
        <begin position="54"/>
        <end position="74"/>
    </location>
</feature>
<evidence type="ECO:0000256" key="4">
    <source>
        <dbReference type="ARBA" id="ARBA00022833"/>
    </source>
</evidence>
<dbReference type="FunFam" id="3.30.160.60:FF:001732">
    <property type="entry name" value="Zgc:162936"/>
    <property type="match status" value="1"/>
</dbReference>
<dbReference type="InterPro" id="IPR036236">
    <property type="entry name" value="Znf_C2H2_sf"/>
</dbReference>
<dbReference type="Pfam" id="PF00096">
    <property type="entry name" value="zf-C2H2"/>
    <property type="match status" value="2"/>
</dbReference>
<reference evidence="6" key="1">
    <citation type="submission" date="2023-08" db="EMBL/GenBank/DDBJ databases">
        <authorList>
            <person name="Alioto T."/>
            <person name="Alioto T."/>
            <person name="Gomez Garrido J."/>
        </authorList>
    </citation>
    <scope>NUCLEOTIDE SEQUENCE</scope>
</reference>
<dbReference type="GO" id="GO:0045893">
    <property type="term" value="P:positive regulation of DNA-templated transcription"/>
    <property type="evidence" value="ECO:0007669"/>
    <property type="project" value="UniProtKB-ARBA"/>
</dbReference>
<keyword evidence="2" id="KW-0677">Repeat</keyword>
<dbReference type="FunFam" id="3.30.160.60:FF:000295">
    <property type="entry name" value="zinc finger protein 19"/>
    <property type="match status" value="1"/>
</dbReference>
<evidence type="ECO:0000256" key="1">
    <source>
        <dbReference type="ARBA" id="ARBA00022723"/>
    </source>
</evidence>
<dbReference type="PANTHER" id="PTHR23234">
    <property type="entry name" value="ZNF44 PROTEIN"/>
    <property type="match status" value="1"/>
</dbReference>
<evidence type="ECO:0000259" key="5">
    <source>
        <dbReference type="PROSITE" id="PS00028"/>
    </source>
</evidence>
<keyword evidence="1" id="KW-0479">Metal-binding</keyword>
<evidence type="ECO:0000313" key="6">
    <source>
        <dbReference type="EMBL" id="CAI9743837.1"/>
    </source>
</evidence>
<sequence>MTNYPLMMNHLNKPKNPDAGERPYHSYIHGKSFSENDVLTSHKHLHTGEKPYHCNICGKSFSDSSQLVIHKCIHTGEKPYQCDICGKSFSQLGNLTYRKISYPVDIKEISYIRCVLDVVINIH</sequence>